<dbReference type="STRING" id="659014.SAMN04487996_10326"/>
<dbReference type="PANTHER" id="PTHR13774">
    <property type="entry name" value="PHENAZINE BIOSYNTHESIS PROTEIN"/>
    <property type="match status" value="1"/>
</dbReference>
<dbReference type="AlphaFoldDB" id="A0A1G6Z5M6"/>
<dbReference type="Gene3D" id="3.10.310.10">
    <property type="entry name" value="Diaminopimelate Epimerase, Chain A, domain 1"/>
    <property type="match status" value="2"/>
</dbReference>
<gene>
    <name evidence="4" type="ORF">SAMN04487996_10326</name>
</gene>
<comment type="similarity">
    <text evidence="1">Belongs to the PhzF family.</text>
</comment>
<feature type="active site" evidence="3">
    <location>
        <position position="46"/>
    </location>
</feature>
<evidence type="ECO:0000256" key="2">
    <source>
        <dbReference type="ARBA" id="ARBA00023235"/>
    </source>
</evidence>
<organism evidence="4 5">
    <name type="scientific">Dyadobacter soli</name>
    <dbReference type="NCBI Taxonomy" id="659014"/>
    <lineage>
        <taxon>Bacteria</taxon>
        <taxon>Pseudomonadati</taxon>
        <taxon>Bacteroidota</taxon>
        <taxon>Cytophagia</taxon>
        <taxon>Cytophagales</taxon>
        <taxon>Spirosomataceae</taxon>
        <taxon>Dyadobacter</taxon>
    </lineage>
</organism>
<dbReference type="OrthoDB" id="9788221at2"/>
<dbReference type="PANTHER" id="PTHR13774:SF17">
    <property type="entry name" value="PHENAZINE BIOSYNTHESIS-LIKE DOMAIN-CONTAINING PROTEIN"/>
    <property type="match status" value="1"/>
</dbReference>
<protein>
    <submittedName>
        <fullName evidence="4">Phenazine biosynthesis protein PhzF family</fullName>
    </submittedName>
</protein>
<dbReference type="InterPro" id="IPR003719">
    <property type="entry name" value="Phenazine_PhzF-like"/>
</dbReference>
<keyword evidence="2" id="KW-0413">Isomerase</keyword>
<reference evidence="5" key="1">
    <citation type="submission" date="2016-10" db="EMBL/GenBank/DDBJ databases">
        <authorList>
            <person name="Varghese N."/>
            <person name="Submissions S."/>
        </authorList>
    </citation>
    <scope>NUCLEOTIDE SEQUENCE [LARGE SCALE GENOMIC DNA]</scope>
    <source>
        <strain evidence="5">DSM 25329</strain>
    </source>
</reference>
<evidence type="ECO:0000256" key="3">
    <source>
        <dbReference type="PIRSR" id="PIRSR016184-1"/>
    </source>
</evidence>
<dbReference type="Pfam" id="PF02567">
    <property type="entry name" value="PhzC-PhzF"/>
    <property type="match status" value="1"/>
</dbReference>
<evidence type="ECO:0000313" key="4">
    <source>
        <dbReference type="EMBL" id="SDD97910.1"/>
    </source>
</evidence>
<dbReference type="NCBIfam" id="TIGR00654">
    <property type="entry name" value="PhzF_family"/>
    <property type="match status" value="1"/>
</dbReference>
<proteinExistence type="inferred from homology"/>
<dbReference type="GO" id="GO:0016853">
    <property type="term" value="F:isomerase activity"/>
    <property type="evidence" value="ECO:0007669"/>
    <property type="project" value="UniProtKB-KW"/>
</dbReference>
<name>A0A1G6Z5M6_9BACT</name>
<evidence type="ECO:0000313" key="5">
    <source>
        <dbReference type="Proteomes" id="UP000198748"/>
    </source>
</evidence>
<dbReference type="SUPFAM" id="SSF54506">
    <property type="entry name" value="Diaminopimelate epimerase-like"/>
    <property type="match status" value="1"/>
</dbReference>
<accession>A0A1G6Z5M6</accession>
<keyword evidence="5" id="KW-1185">Reference proteome</keyword>
<dbReference type="GO" id="GO:0005737">
    <property type="term" value="C:cytoplasm"/>
    <property type="evidence" value="ECO:0007669"/>
    <property type="project" value="TreeGrafter"/>
</dbReference>
<dbReference type="PIRSF" id="PIRSF016184">
    <property type="entry name" value="PhzC_PhzF"/>
    <property type="match status" value="1"/>
</dbReference>
<dbReference type="Proteomes" id="UP000198748">
    <property type="component" value="Unassembled WGS sequence"/>
</dbReference>
<dbReference type="EMBL" id="FNAN01000003">
    <property type="protein sequence ID" value="SDD97910.1"/>
    <property type="molecule type" value="Genomic_DNA"/>
</dbReference>
<dbReference type="RefSeq" id="WP_090147179.1">
    <property type="nucleotide sequence ID" value="NZ_FNAN01000003.1"/>
</dbReference>
<sequence length="262" mass="29149">MKLPIYQIDAFTDKLFGGNPAAVVPLEQWLPEETMLAIAAENNLAETAFYVPTENGFHIRWFTPMVEVDLCGHATLAAAYVIFNIQNYEGRSISFESRSGVLTVDCKEDWLTLNFPVDQYHIAVPPPGLVESLKNTTLLEVYKGKTDYLVVLESEDVVRNLDFDIIILSTIPARGVIVTAASDEVDFVSRFFAPQSGIDEDPVTGSAHTTLIPYWAEKLSKNQLNARQLSRRGGFLKCELDGDRVFIGGQAKLYLKGEILVD</sequence>
<evidence type="ECO:0000256" key="1">
    <source>
        <dbReference type="ARBA" id="ARBA00008270"/>
    </source>
</evidence>